<accession>A0A0D2HEZ2</accession>
<sequence>MAGRGWPTPGNRGLVLTSRNAECEQYATADHVALEGPPTDEAIGLLLKAANVVREHRPRSEDDARRVAVLLQSHPLALIQAGAYVKRGHRRLGDYPRVYERQRKRLLEFGPSQAQSRYRDVYATFEASVEILQTSPTESSRDALELLPLLAVCGPSQLPLFVFESPWKGAQRIAAREPGDEDGLGLTTWHASQLPSLIPAHEDAWDSFRLVEAVNMLKAFALVSTDVDEEHVCVSMHPLVHTWAGDRQDDRQQHGSWDGMYYGGVAERFRMRLGPP</sequence>
<evidence type="ECO:0000313" key="1">
    <source>
        <dbReference type="EMBL" id="KIY00436.1"/>
    </source>
</evidence>
<dbReference type="RefSeq" id="XP_016634558.1">
    <property type="nucleotide sequence ID" value="XM_016774631.1"/>
</dbReference>
<dbReference type="Proteomes" id="UP000053411">
    <property type="component" value="Unassembled WGS sequence"/>
</dbReference>
<keyword evidence="2" id="KW-1185">Reference proteome</keyword>
<dbReference type="EMBL" id="KN848067">
    <property type="protein sequence ID" value="KIY00436.1"/>
    <property type="molecule type" value="Genomic_DNA"/>
</dbReference>
<name>A0A0D2HEZ2_9EURO</name>
<reference evidence="1 2" key="1">
    <citation type="submission" date="2015-01" db="EMBL/GenBank/DDBJ databases">
        <title>The Genome Sequence of Fonsecaea multimorphosa CBS 102226.</title>
        <authorList>
            <consortium name="The Broad Institute Genomics Platform"/>
            <person name="Cuomo C."/>
            <person name="de Hoog S."/>
            <person name="Gorbushina A."/>
            <person name="Stielow B."/>
            <person name="Teixiera M."/>
            <person name="Abouelleil A."/>
            <person name="Chapman S.B."/>
            <person name="Priest M."/>
            <person name="Young S.K."/>
            <person name="Wortman J."/>
            <person name="Nusbaum C."/>
            <person name="Birren B."/>
        </authorList>
    </citation>
    <scope>NUCLEOTIDE SEQUENCE [LARGE SCALE GENOMIC DNA]</scope>
    <source>
        <strain evidence="1 2">CBS 102226</strain>
    </source>
</reference>
<dbReference type="STRING" id="1442371.A0A0D2HEZ2"/>
<evidence type="ECO:0000313" key="2">
    <source>
        <dbReference type="Proteomes" id="UP000053411"/>
    </source>
</evidence>
<gene>
    <name evidence="1" type="ORF">Z520_04121</name>
</gene>
<protein>
    <submittedName>
        <fullName evidence="1">Uncharacterized protein</fullName>
    </submittedName>
</protein>
<dbReference type="AlphaFoldDB" id="A0A0D2HEZ2"/>
<dbReference type="VEuPathDB" id="FungiDB:Z520_04121"/>
<organism evidence="1 2">
    <name type="scientific">Fonsecaea multimorphosa CBS 102226</name>
    <dbReference type="NCBI Taxonomy" id="1442371"/>
    <lineage>
        <taxon>Eukaryota</taxon>
        <taxon>Fungi</taxon>
        <taxon>Dikarya</taxon>
        <taxon>Ascomycota</taxon>
        <taxon>Pezizomycotina</taxon>
        <taxon>Eurotiomycetes</taxon>
        <taxon>Chaetothyriomycetidae</taxon>
        <taxon>Chaetothyriales</taxon>
        <taxon>Herpotrichiellaceae</taxon>
        <taxon>Fonsecaea</taxon>
    </lineage>
</organism>
<dbReference type="OrthoDB" id="5986190at2759"/>
<proteinExistence type="predicted"/>
<dbReference type="GeneID" id="27709867"/>